<organism evidence="1 2">
    <name type="scientific">Durusdinium trenchii</name>
    <dbReference type="NCBI Taxonomy" id="1381693"/>
    <lineage>
        <taxon>Eukaryota</taxon>
        <taxon>Sar</taxon>
        <taxon>Alveolata</taxon>
        <taxon>Dinophyceae</taxon>
        <taxon>Suessiales</taxon>
        <taxon>Symbiodiniaceae</taxon>
        <taxon>Durusdinium</taxon>
    </lineage>
</organism>
<dbReference type="EMBL" id="CAXAMM010001570">
    <property type="protein sequence ID" value="CAK8992533.1"/>
    <property type="molecule type" value="Genomic_DNA"/>
</dbReference>
<keyword evidence="2" id="KW-1185">Reference proteome</keyword>
<protein>
    <submittedName>
        <fullName evidence="1">Uncharacterized protein</fullName>
    </submittedName>
</protein>
<sequence length="490" mass="55551">MVEIPENDKNEKKPLDVTPYTDVTKLSIAISMRHRKVDTLCATLLFRVCQLHYDSGGILEYQSLSGKEYLRFSRAPLFLAIGQEVCFQKRCLPGWVDSVELFEAVDLQVLCSVPQMPQEQTQKRDLTQLSKAKPERSGGQIQRLQRRIALFRNAGHGEQLELVLQAESLLNTLVSQSELDGNAICRLVRKCASWLNAPVLQTSIQQYCASSAAKEKSLQWKVRKILITALSHLDLHDSATRQAVETALCYMSSLVQRLDEKAAFLSKPAQSQSWKQWLQLRGLLEDGYSPVDPLADPRTLTSGPPTGTVVPGRERRNTAAEKCMPSSWSKCFAKSIYEPSEKIQALRTVFKAESVEVKCSECSFSIKSSWRFRHPKTLATSILVPSNGHNKCQRAFAKRCFWVSRGELPAKADIHSNLNFCSHNRLLMQCAPCGGKMMCEHGRQRYQCKDCRGGRICEHDKRKDRCQLCKHLPLRRNKRIVRQKQQMLAG</sequence>
<comment type="caution">
    <text evidence="1">The sequence shown here is derived from an EMBL/GenBank/DDBJ whole genome shotgun (WGS) entry which is preliminary data.</text>
</comment>
<evidence type="ECO:0000313" key="2">
    <source>
        <dbReference type="Proteomes" id="UP001642464"/>
    </source>
</evidence>
<evidence type="ECO:0000313" key="1">
    <source>
        <dbReference type="EMBL" id="CAK8992533.1"/>
    </source>
</evidence>
<reference evidence="1 2" key="1">
    <citation type="submission" date="2024-02" db="EMBL/GenBank/DDBJ databases">
        <authorList>
            <person name="Chen Y."/>
            <person name="Shah S."/>
            <person name="Dougan E. K."/>
            <person name="Thang M."/>
            <person name="Chan C."/>
        </authorList>
    </citation>
    <scope>NUCLEOTIDE SEQUENCE [LARGE SCALE GENOMIC DNA]</scope>
</reference>
<gene>
    <name evidence="1" type="ORF">SCF082_LOCUS3142</name>
</gene>
<accession>A0ABP0HQR8</accession>
<dbReference type="Proteomes" id="UP001642464">
    <property type="component" value="Unassembled WGS sequence"/>
</dbReference>
<proteinExistence type="predicted"/>
<name>A0ABP0HQR8_9DINO</name>